<dbReference type="InterPro" id="IPR027417">
    <property type="entry name" value="P-loop_NTPase"/>
</dbReference>
<dbReference type="InterPro" id="IPR043964">
    <property type="entry name" value="P-loop_TraG"/>
</dbReference>
<dbReference type="Gene3D" id="1.10.8.730">
    <property type="match status" value="1"/>
</dbReference>
<name>D4H444_DENA2</name>
<feature type="domain" description="TraG P-loop" evidence="1">
    <location>
        <begin position="465"/>
        <end position="524"/>
    </location>
</feature>
<sequence>MISCLKRAVTGDNGGLLKSDIQIKREQFSSLFPYVSYDEETESYFLRDNSVGWIWECSPVLFADDNIFNQIASVIRGAEAPDTIIQYMLFADPFIDQIADGYKNLRGRNKEILPIHSQLIDDYSEFIRKHGNRGMWQLSGTPLRHFRLFISVRIPVKADASTNTGKYRKEVVGHLDYISNVKESMKLFNPLSMKPDRLITMLYRLVNPDLEHNKTIEWDENIPIHKQILYSDTEVERAKNSIRFNGRRVGILTPKKLPREIDNLFANDLIGYVSKGITAAENDINQLQCPFIYSVNIVINKNLKSKLQTKAVQNSKATESANKDGRHFDAFAAGTNNRKQENFYVAQRYEMGERFVHVIPQLMILAESEDELTSKLNRAKSIWNTCGVECQTERDYLLHVLFIAGLPCGMYHSNFQDLDRDFILDSKGASLFAPVQASFSGVGSPVLLYIDRRGELVSLDILNTGKNKNAYVTGGTGAGKSFFMNGFVNSYMSIGAKFRIITVCDSYRKACYMTDGQYIEHDESGMVLNFFEAAGVVKGTLIQSINHNGVTYPARTKVEILEQGGSEIKILVGDSDVLYVRSENVGSYCIEMDGDTLIMLTGILASMVTSRAGSELDEDELTIIENAVSYMFSVKGRETMIDDIHDYLMNISEYHAQDDRSKYHRDTAYRLALRLGKYCSGGQYGHFFNGKSTVRFKSDLVVADLTKTPVDLRKVIVLAFANIIEQEIYKGDRKTPQFVVLDESWQTLSENPYAARFVEGLYRKARKYNASVIIITQSLHDLSPEGKLSYLGNVIQTQSDFAFNLYDKTFNFAYENKILDISEFEMQMLIDKIPKNSLPKYSEIYLQTPYGNTVVRFIVDETGYFMNTSDPVDYLYIKQIADKYLAEGMSKQEAMRLAVRDCVSLAKELGGVGEFKKYLAAKGA</sequence>
<dbReference type="EMBL" id="CP001968">
    <property type="protein sequence ID" value="ADD67355.1"/>
    <property type="molecule type" value="Genomic_DNA"/>
</dbReference>
<organism evidence="2 3">
    <name type="scientific">Denitrovibrio acetiphilus (strain DSM 12809 / NBRC 114555 / N2460)</name>
    <dbReference type="NCBI Taxonomy" id="522772"/>
    <lineage>
        <taxon>Bacteria</taxon>
        <taxon>Pseudomonadati</taxon>
        <taxon>Deferribacterota</taxon>
        <taxon>Deferribacteres</taxon>
        <taxon>Deferribacterales</taxon>
        <taxon>Geovibrionaceae</taxon>
        <taxon>Denitrovibrio</taxon>
    </lineage>
</organism>
<evidence type="ECO:0000313" key="3">
    <source>
        <dbReference type="Proteomes" id="UP000002012"/>
    </source>
</evidence>
<dbReference type="InterPro" id="IPR053155">
    <property type="entry name" value="F-pilin_assembly_TraC"/>
</dbReference>
<gene>
    <name evidence="2" type="ordered locus">Dacet_0557</name>
</gene>
<protein>
    <submittedName>
        <fullName evidence="2">Sex pilus assembly protein</fullName>
    </submittedName>
</protein>
<dbReference type="Gene3D" id="3.40.50.300">
    <property type="entry name" value="P-loop containing nucleotide triphosphate hydrolases"/>
    <property type="match status" value="1"/>
</dbReference>
<dbReference type="SUPFAM" id="SSF52540">
    <property type="entry name" value="P-loop containing nucleoside triphosphate hydrolases"/>
    <property type="match status" value="1"/>
</dbReference>
<keyword evidence="3" id="KW-1185">Reference proteome</keyword>
<dbReference type="PaxDb" id="522772-Dacet_0557"/>
<dbReference type="Pfam" id="PF11130">
    <property type="entry name" value="TraC_F_IV"/>
    <property type="match status" value="1"/>
</dbReference>
<dbReference type="KEGG" id="dap:Dacet_0557"/>
<dbReference type="AlphaFoldDB" id="D4H444"/>
<dbReference type="HOGENOM" id="CLU_007815_1_1_0"/>
<dbReference type="Proteomes" id="UP000002012">
    <property type="component" value="Chromosome"/>
</dbReference>
<reference evidence="2 3" key="1">
    <citation type="journal article" date="2010" name="Stand. Genomic Sci.">
        <title>Complete genome sequence of Denitrovibrio acetiphilus type strain (N2460).</title>
        <authorList>
            <person name="Kiss H."/>
            <person name="Lang E."/>
            <person name="Lapidus A."/>
            <person name="Copeland A."/>
            <person name="Nolan M."/>
            <person name="Glavina Del Rio T."/>
            <person name="Chen F."/>
            <person name="Lucas S."/>
            <person name="Tice H."/>
            <person name="Cheng J.F."/>
            <person name="Han C."/>
            <person name="Goodwin L."/>
            <person name="Pitluck S."/>
            <person name="Liolios K."/>
            <person name="Pati A."/>
            <person name="Ivanova N."/>
            <person name="Mavromatis K."/>
            <person name="Chen A."/>
            <person name="Palaniappan K."/>
            <person name="Land M."/>
            <person name="Hauser L."/>
            <person name="Chang Y.J."/>
            <person name="Jeffries C.D."/>
            <person name="Detter J.C."/>
            <person name="Brettin T."/>
            <person name="Spring S."/>
            <person name="Rohde M."/>
            <person name="Goker M."/>
            <person name="Woyke T."/>
            <person name="Bristow J."/>
            <person name="Eisen J.A."/>
            <person name="Markowitz V."/>
            <person name="Hugenholtz P."/>
            <person name="Kyrpides N.C."/>
            <person name="Klenk H.P."/>
        </authorList>
    </citation>
    <scope>NUCLEOTIDE SEQUENCE [LARGE SCALE GENOMIC DNA]</scope>
    <source>
        <strain evidence="3">DSM 12809 / NBRC 114555 / N2460</strain>
    </source>
</reference>
<dbReference type="OrthoDB" id="9816422at2"/>
<accession>D4H444</accession>
<evidence type="ECO:0000259" key="1">
    <source>
        <dbReference type="Pfam" id="PF19044"/>
    </source>
</evidence>
<evidence type="ECO:0000313" key="2">
    <source>
        <dbReference type="EMBL" id="ADD67355.1"/>
    </source>
</evidence>
<dbReference type="RefSeq" id="WP_013009899.1">
    <property type="nucleotide sequence ID" value="NC_013943.1"/>
</dbReference>
<dbReference type="STRING" id="522772.Dacet_0557"/>
<dbReference type="InParanoid" id="D4H444"/>
<proteinExistence type="predicted"/>
<dbReference type="Pfam" id="PF19044">
    <property type="entry name" value="P-loop_TraG"/>
    <property type="match status" value="2"/>
</dbReference>
<dbReference type="PANTHER" id="PTHR38467:SF1">
    <property type="entry name" value="CONJUGATIVE TRANSFER: ASSEMBLY"/>
    <property type="match status" value="1"/>
</dbReference>
<dbReference type="InterPro" id="IPR025955">
    <property type="entry name" value="TraC/Conjuga_ATPase"/>
</dbReference>
<feature type="domain" description="TraG P-loop" evidence="1">
    <location>
        <begin position="618"/>
        <end position="885"/>
    </location>
</feature>
<dbReference type="PANTHER" id="PTHR38467">
    <property type="match status" value="1"/>
</dbReference>
<dbReference type="eggNOG" id="COG3451">
    <property type="taxonomic scope" value="Bacteria"/>
</dbReference>